<feature type="transmembrane region" description="Helical" evidence="7">
    <location>
        <begin position="160"/>
        <end position="178"/>
    </location>
</feature>
<dbReference type="RefSeq" id="WP_073087916.1">
    <property type="nucleotide sequence ID" value="NZ_FRBC01000001.1"/>
</dbReference>
<proteinExistence type="inferred from homology"/>
<evidence type="ECO:0000256" key="7">
    <source>
        <dbReference type="SAM" id="Phobius"/>
    </source>
</evidence>
<reference evidence="9 10" key="1">
    <citation type="submission" date="2016-11" db="EMBL/GenBank/DDBJ databases">
        <authorList>
            <person name="Jaros S."/>
            <person name="Januszkiewicz K."/>
            <person name="Wedrychowicz H."/>
        </authorList>
    </citation>
    <scope>NUCLEOTIDE SEQUENCE [LARGE SCALE GENOMIC DNA]</scope>
    <source>
        <strain evidence="9 10">HD4</strain>
    </source>
</reference>
<feature type="transmembrane region" description="Helical" evidence="7">
    <location>
        <begin position="33"/>
        <end position="56"/>
    </location>
</feature>
<feature type="transmembrane region" description="Helical" evidence="7">
    <location>
        <begin position="128"/>
        <end position="148"/>
    </location>
</feature>
<accession>A0A1M6R4V9</accession>
<evidence type="ECO:0000256" key="5">
    <source>
        <dbReference type="ARBA" id="ARBA00022989"/>
    </source>
</evidence>
<name>A0A1M6R4V9_SELRU</name>
<keyword evidence="6 7" id="KW-0472">Membrane</keyword>
<gene>
    <name evidence="9" type="ORF">SAMN05216582_101153</name>
</gene>
<organism evidence="9 10">
    <name type="scientific">Selenomonas ruminantium</name>
    <dbReference type="NCBI Taxonomy" id="971"/>
    <lineage>
        <taxon>Bacteria</taxon>
        <taxon>Bacillati</taxon>
        <taxon>Bacillota</taxon>
        <taxon>Negativicutes</taxon>
        <taxon>Selenomonadales</taxon>
        <taxon>Selenomonadaceae</taxon>
        <taxon>Selenomonas</taxon>
    </lineage>
</organism>
<feature type="transmembrane region" description="Helical" evidence="7">
    <location>
        <begin position="97"/>
        <end position="116"/>
    </location>
</feature>
<evidence type="ECO:0000313" key="10">
    <source>
        <dbReference type="Proteomes" id="UP000184263"/>
    </source>
</evidence>
<dbReference type="GO" id="GO:0005886">
    <property type="term" value="C:plasma membrane"/>
    <property type="evidence" value="ECO:0007669"/>
    <property type="project" value="UniProtKB-SubCell"/>
</dbReference>
<evidence type="ECO:0000259" key="8">
    <source>
        <dbReference type="Pfam" id="PF03458"/>
    </source>
</evidence>
<dbReference type="OrthoDB" id="9791874at2"/>
<feature type="transmembrane region" description="Helical" evidence="7">
    <location>
        <begin position="6"/>
        <end position="26"/>
    </location>
</feature>
<feature type="domain" description="Glycine transporter" evidence="8">
    <location>
        <begin position="8"/>
        <end position="83"/>
    </location>
</feature>
<sequence>MDSLTWVIFDIMGTIAFAVSGAMVAIQRRMDIFGIIVLAALTAVGGGMVRDVLVGINPPVALCNITDFMLSIIIAIIAALAYSFWPFSPPNKAFMLWLYNMFDTVGLASFTITGMLTGLSREAGNPYVLPVLLGVITAVGGGILRDLMAHRMPAVLYKDVYATAALLGAMVSCSLQTVTDTITMAWVCFVLVIGLRFSALHFGWHLFHPRSDWKKRK</sequence>
<evidence type="ECO:0000313" key="9">
    <source>
        <dbReference type="EMBL" id="SHK27430.1"/>
    </source>
</evidence>
<dbReference type="PANTHER" id="PTHR30506">
    <property type="entry name" value="INNER MEMBRANE PROTEIN"/>
    <property type="match status" value="1"/>
</dbReference>
<feature type="transmembrane region" description="Helical" evidence="7">
    <location>
        <begin position="184"/>
        <end position="207"/>
    </location>
</feature>
<comment type="similarity">
    <text evidence="2">Belongs to the UPF0126 family.</text>
</comment>
<feature type="transmembrane region" description="Helical" evidence="7">
    <location>
        <begin position="68"/>
        <end position="85"/>
    </location>
</feature>
<keyword evidence="4 7" id="KW-0812">Transmembrane</keyword>
<dbReference type="Pfam" id="PF03458">
    <property type="entry name" value="Gly_transporter"/>
    <property type="match status" value="2"/>
</dbReference>
<dbReference type="AlphaFoldDB" id="A0A1M6R4V9"/>
<evidence type="ECO:0000256" key="2">
    <source>
        <dbReference type="ARBA" id="ARBA00008193"/>
    </source>
</evidence>
<dbReference type="InterPro" id="IPR005115">
    <property type="entry name" value="Gly_transporter"/>
</dbReference>
<keyword evidence="3" id="KW-1003">Cell membrane</keyword>
<dbReference type="PANTHER" id="PTHR30506:SF3">
    <property type="entry name" value="UPF0126 INNER MEMBRANE PROTEIN YADS-RELATED"/>
    <property type="match status" value="1"/>
</dbReference>
<feature type="domain" description="Glycine transporter" evidence="8">
    <location>
        <begin position="101"/>
        <end position="174"/>
    </location>
</feature>
<dbReference type="Proteomes" id="UP000184263">
    <property type="component" value="Unassembled WGS sequence"/>
</dbReference>
<evidence type="ECO:0000256" key="1">
    <source>
        <dbReference type="ARBA" id="ARBA00004651"/>
    </source>
</evidence>
<comment type="subcellular location">
    <subcellularLocation>
        <location evidence="1">Cell membrane</location>
        <topology evidence="1">Multi-pass membrane protein</topology>
    </subcellularLocation>
</comment>
<keyword evidence="5 7" id="KW-1133">Transmembrane helix</keyword>
<evidence type="ECO:0000256" key="6">
    <source>
        <dbReference type="ARBA" id="ARBA00023136"/>
    </source>
</evidence>
<evidence type="ECO:0000256" key="3">
    <source>
        <dbReference type="ARBA" id="ARBA00022475"/>
    </source>
</evidence>
<dbReference type="EMBL" id="FRBC01000001">
    <property type="protein sequence ID" value="SHK27430.1"/>
    <property type="molecule type" value="Genomic_DNA"/>
</dbReference>
<protein>
    <submittedName>
        <fullName evidence="9">Uncharacterized membrane protein YeiH</fullName>
    </submittedName>
</protein>
<evidence type="ECO:0000256" key="4">
    <source>
        <dbReference type="ARBA" id="ARBA00022692"/>
    </source>
</evidence>